<dbReference type="Proteomes" id="UP000807353">
    <property type="component" value="Unassembled WGS sequence"/>
</dbReference>
<reference evidence="2" key="1">
    <citation type="submission" date="2020-11" db="EMBL/GenBank/DDBJ databases">
        <authorList>
            <consortium name="DOE Joint Genome Institute"/>
            <person name="Ahrendt S."/>
            <person name="Riley R."/>
            <person name="Andreopoulos W."/>
            <person name="Labutti K."/>
            <person name="Pangilinan J."/>
            <person name="Ruiz-Duenas F.J."/>
            <person name="Barrasa J.M."/>
            <person name="Sanchez-Garcia M."/>
            <person name="Camarero S."/>
            <person name="Miyauchi S."/>
            <person name="Serrano A."/>
            <person name="Linde D."/>
            <person name="Babiker R."/>
            <person name="Drula E."/>
            <person name="Ayuso-Fernandez I."/>
            <person name="Pacheco R."/>
            <person name="Padilla G."/>
            <person name="Ferreira P."/>
            <person name="Barriuso J."/>
            <person name="Kellner H."/>
            <person name="Castanera R."/>
            <person name="Alfaro M."/>
            <person name="Ramirez L."/>
            <person name="Pisabarro A.G."/>
            <person name="Kuo A."/>
            <person name="Tritt A."/>
            <person name="Lipzen A."/>
            <person name="He G."/>
            <person name="Yan M."/>
            <person name="Ng V."/>
            <person name="Cullen D."/>
            <person name="Martin F."/>
            <person name="Rosso M.-N."/>
            <person name="Henrissat B."/>
            <person name="Hibbett D."/>
            <person name="Martinez A.T."/>
            <person name="Grigoriev I.V."/>
        </authorList>
    </citation>
    <scope>NUCLEOTIDE SEQUENCE</scope>
    <source>
        <strain evidence="2">CBS 247.69</strain>
    </source>
</reference>
<sequence>MRAPSGSHTWTGLSGVSFALFVHKGTSNVHTFPISDRNLLGGIARIEWKWYAPELPREGSRYNYEEGQRLNKLRYIRACLNWMDGIHVPELEQQGRTAWIEEEEEASESPPTLIPMGLPPHEWDQKRSWDQQRGKGRDGDDDKEEFAEEGCMMGCLQRTTNHRRPITHVQINNPKPIKRGAHFGVPSDDHIDPSDALKRRTDPEKPSCIGVGPGTTRKACPYEEFFLYGAARVAWRPEARVFCVPCLP</sequence>
<accession>A0A9P6CFK4</accession>
<comment type="caution">
    <text evidence="2">The sequence shown here is derived from an EMBL/GenBank/DDBJ whole genome shotgun (WGS) entry which is preliminary data.</text>
</comment>
<keyword evidence="3" id="KW-1185">Reference proteome</keyword>
<dbReference type="EMBL" id="MU150324">
    <property type="protein sequence ID" value="KAF9459084.1"/>
    <property type="molecule type" value="Genomic_DNA"/>
</dbReference>
<dbReference type="AlphaFoldDB" id="A0A9P6CFK4"/>
<proteinExistence type="predicted"/>
<feature type="region of interest" description="Disordered" evidence="1">
    <location>
        <begin position="101"/>
        <end position="143"/>
    </location>
</feature>
<name>A0A9P6CFK4_9AGAR</name>
<feature type="compositionally biased region" description="Basic and acidic residues" evidence="1">
    <location>
        <begin position="187"/>
        <end position="205"/>
    </location>
</feature>
<organism evidence="2 3">
    <name type="scientific">Collybia nuda</name>
    <dbReference type="NCBI Taxonomy" id="64659"/>
    <lineage>
        <taxon>Eukaryota</taxon>
        <taxon>Fungi</taxon>
        <taxon>Dikarya</taxon>
        <taxon>Basidiomycota</taxon>
        <taxon>Agaricomycotina</taxon>
        <taxon>Agaricomycetes</taxon>
        <taxon>Agaricomycetidae</taxon>
        <taxon>Agaricales</taxon>
        <taxon>Tricholomatineae</taxon>
        <taxon>Clitocybaceae</taxon>
        <taxon>Collybia</taxon>
    </lineage>
</organism>
<evidence type="ECO:0000313" key="2">
    <source>
        <dbReference type="EMBL" id="KAF9459084.1"/>
    </source>
</evidence>
<evidence type="ECO:0000313" key="3">
    <source>
        <dbReference type="Proteomes" id="UP000807353"/>
    </source>
</evidence>
<gene>
    <name evidence="2" type="ORF">BDZ94DRAFT_1384405</name>
</gene>
<evidence type="ECO:0000256" key="1">
    <source>
        <dbReference type="SAM" id="MobiDB-lite"/>
    </source>
</evidence>
<feature type="region of interest" description="Disordered" evidence="1">
    <location>
        <begin position="173"/>
        <end position="210"/>
    </location>
</feature>
<protein>
    <submittedName>
        <fullName evidence="2">Uncharacterized protein</fullName>
    </submittedName>
</protein>
<feature type="compositionally biased region" description="Basic and acidic residues" evidence="1">
    <location>
        <begin position="121"/>
        <end position="140"/>
    </location>
</feature>